<comment type="caution">
    <text evidence="2">The sequence shown here is derived from an EMBL/GenBank/DDBJ whole genome shotgun (WGS) entry which is preliminary data.</text>
</comment>
<evidence type="ECO:0000256" key="1">
    <source>
        <dbReference type="SAM" id="MobiDB-lite"/>
    </source>
</evidence>
<dbReference type="GeneID" id="63854060"/>
<dbReference type="Proteomes" id="UP000800039">
    <property type="component" value="Unassembled WGS sequence"/>
</dbReference>
<dbReference type="EMBL" id="ML976616">
    <property type="protein sequence ID" value="KAF1844884.1"/>
    <property type="molecule type" value="Genomic_DNA"/>
</dbReference>
<dbReference type="RefSeq" id="XP_040787447.1">
    <property type="nucleotide sequence ID" value="XM_040936810.1"/>
</dbReference>
<proteinExistence type="predicted"/>
<evidence type="ECO:0000313" key="3">
    <source>
        <dbReference type="Proteomes" id="UP000800039"/>
    </source>
</evidence>
<feature type="compositionally biased region" description="Low complexity" evidence="1">
    <location>
        <begin position="361"/>
        <end position="370"/>
    </location>
</feature>
<dbReference type="OrthoDB" id="5226996at2759"/>
<reference evidence="2" key="1">
    <citation type="submission" date="2020-01" db="EMBL/GenBank/DDBJ databases">
        <authorList>
            <consortium name="DOE Joint Genome Institute"/>
            <person name="Haridas S."/>
            <person name="Albert R."/>
            <person name="Binder M."/>
            <person name="Bloem J."/>
            <person name="Labutti K."/>
            <person name="Salamov A."/>
            <person name="Andreopoulos B."/>
            <person name="Baker S.E."/>
            <person name="Barry K."/>
            <person name="Bills G."/>
            <person name="Bluhm B.H."/>
            <person name="Cannon C."/>
            <person name="Castanera R."/>
            <person name="Culley D.E."/>
            <person name="Daum C."/>
            <person name="Ezra D."/>
            <person name="Gonzalez J.B."/>
            <person name="Henrissat B."/>
            <person name="Kuo A."/>
            <person name="Liang C."/>
            <person name="Lipzen A."/>
            <person name="Lutzoni F."/>
            <person name="Magnuson J."/>
            <person name="Mondo S."/>
            <person name="Nolan M."/>
            <person name="Ohm R."/>
            <person name="Pangilinan J."/>
            <person name="Park H.-J."/>
            <person name="Ramirez L."/>
            <person name="Alfaro M."/>
            <person name="Sun H."/>
            <person name="Tritt A."/>
            <person name="Yoshinaga Y."/>
            <person name="Zwiers L.-H."/>
            <person name="Turgeon B.G."/>
            <person name="Goodwin S.B."/>
            <person name="Spatafora J.W."/>
            <person name="Crous P.W."/>
            <person name="Grigoriev I.V."/>
        </authorList>
    </citation>
    <scope>NUCLEOTIDE SEQUENCE</scope>
    <source>
        <strain evidence="2">CBS 394.84</strain>
    </source>
</reference>
<accession>A0A9P4GGN2</accession>
<protein>
    <submittedName>
        <fullName evidence="2">Uncharacterized protein</fullName>
    </submittedName>
</protein>
<name>A0A9P4GGN2_9PLEO</name>
<feature type="region of interest" description="Disordered" evidence="1">
    <location>
        <begin position="243"/>
        <end position="404"/>
    </location>
</feature>
<evidence type="ECO:0000313" key="2">
    <source>
        <dbReference type="EMBL" id="KAF1844884.1"/>
    </source>
</evidence>
<gene>
    <name evidence="2" type="ORF">K460DRAFT_405165</name>
</gene>
<dbReference type="AlphaFoldDB" id="A0A9P4GGN2"/>
<feature type="region of interest" description="Disordered" evidence="1">
    <location>
        <begin position="191"/>
        <end position="218"/>
    </location>
</feature>
<sequence length="404" mass="44178">MSDEVETPLQPRISRFREHTNTNNSIRPPPEELWKDLGIDDLIEQFNEENQRPPVRRNLSGTSATSIATNGTVVTAHLRSYEKTSGASAAPVFGVRSAAAHGVSASTPPVTTAASEGTFGRFQRAWASVFGNVLGKRKAGNVDAEKDKEKKVLDERKRAADAAYQEAKELGLLPTPKVFVRPTSTMKSHKCVADAATPVRSPKTPTLYRSPSKKDLHKQKKLLRRVSDLEGKLASARKELQTVLHDDLPPVPPLPTLLPPTPNTSPSDNEAFLHEPASTPAPEPHSTGKITKKRKVAVDEDADYKPIPTDSEGDISMSGTSEPERTPKRVKSTSSRKNLKKQPSRLQKRNPRNSLSKEEVVTVVPDGVSVPPIPQLPKGMEKEGKRAAVRGQEDGYGGLEHEMF</sequence>
<feature type="compositionally biased region" description="Basic residues" evidence="1">
    <location>
        <begin position="337"/>
        <end position="351"/>
    </location>
</feature>
<feature type="compositionally biased region" description="Pro residues" evidence="1">
    <location>
        <begin position="249"/>
        <end position="263"/>
    </location>
</feature>
<keyword evidence="3" id="KW-1185">Reference proteome</keyword>
<organism evidence="2 3">
    <name type="scientific">Cucurbitaria berberidis CBS 394.84</name>
    <dbReference type="NCBI Taxonomy" id="1168544"/>
    <lineage>
        <taxon>Eukaryota</taxon>
        <taxon>Fungi</taxon>
        <taxon>Dikarya</taxon>
        <taxon>Ascomycota</taxon>
        <taxon>Pezizomycotina</taxon>
        <taxon>Dothideomycetes</taxon>
        <taxon>Pleosporomycetidae</taxon>
        <taxon>Pleosporales</taxon>
        <taxon>Pleosporineae</taxon>
        <taxon>Cucurbitariaceae</taxon>
        <taxon>Cucurbitaria</taxon>
    </lineage>
</organism>
<feature type="region of interest" description="Disordered" evidence="1">
    <location>
        <begin position="1"/>
        <end position="33"/>
    </location>
</feature>